<comment type="caution">
    <text evidence="2">The sequence shown here is derived from an EMBL/GenBank/DDBJ whole genome shotgun (WGS) entry which is preliminary data.</text>
</comment>
<reference evidence="2 3" key="1">
    <citation type="journal article" date="2017" name="Genome Biol. Evol.">
        <title>Phytophthora megakarya and P. palmivora, closely related causal agents of cacao black pod rot, underwent increases in genome sizes and gene numbers by different mechanisms.</title>
        <authorList>
            <person name="Ali S.S."/>
            <person name="Shao J."/>
            <person name="Lary D.J."/>
            <person name="Kronmiller B."/>
            <person name="Shen D."/>
            <person name="Strem M.D."/>
            <person name="Amoako-Attah I."/>
            <person name="Akrofi A.Y."/>
            <person name="Begoude B.A."/>
            <person name="Ten Hoopen G.M."/>
            <person name="Coulibaly K."/>
            <person name="Kebe B.I."/>
            <person name="Melnick R.L."/>
            <person name="Guiltinan M.J."/>
            <person name="Tyler B.M."/>
            <person name="Meinhardt L.W."/>
            <person name="Bailey B.A."/>
        </authorList>
    </citation>
    <scope>NUCLEOTIDE SEQUENCE [LARGE SCALE GENOMIC DNA]</scope>
    <source>
        <strain evidence="3">sbr112.9</strain>
    </source>
</reference>
<evidence type="ECO:0000313" key="2">
    <source>
        <dbReference type="EMBL" id="POM59404.1"/>
    </source>
</evidence>
<dbReference type="Gene3D" id="2.60.40.10">
    <property type="entry name" value="Immunoglobulins"/>
    <property type="match status" value="1"/>
</dbReference>
<protein>
    <submittedName>
        <fullName evidence="2">Vesicle-associated membrane protein-associated protein A</fullName>
    </submittedName>
</protein>
<dbReference type="AlphaFoldDB" id="A0A2P4X1J2"/>
<evidence type="ECO:0000259" key="1">
    <source>
        <dbReference type="PROSITE" id="PS50202"/>
    </source>
</evidence>
<gene>
    <name evidence="2" type="ORF">PHPALM_31873</name>
</gene>
<dbReference type="InterPro" id="IPR000535">
    <property type="entry name" value="MSP_dom"/>
</dbReference>
<dbReference type="PROSITE" id="PS50202">
    <property type="entry name" value="MSP"/>
    <property type="match status" value="1"/>
</dbReference>
<dbReference type="SUPFAM" id="SSF49354">
    <property type="entry name" value="PapD-like"/>
    <property type="match status" value="1"/>
</dbReference>
<dbReference type="OrthoDB" id="108265at2759"/>
<organism evidence="2 3">
    <name type="scientific">Phytophthora palmivora</name>
    <dbReference type="NCBI Taxonomy" id="4796"/>
    <lineage>
        <taxon>Eukaryota</taxon>
        <taxon>Sar</taxon>
        <taxon>Stramenopiles</taxon>
        <taxon>Oomycota</taxon>
        <taxon>Peronosporomycetes</taxon>
        <taxon>Peronosporales</taxon>
        <taxon>Peronosporaceae</taxon>
        <taxon>Phytophthora</taxon>
    </lineage>
</organism>
<proteinExistence type="predicted"/>
<sequence>MELEYGPSEALELSPQQPLHTLVLRNAMQRTLFKVQCTAPRKLRVRPALGFLAPGDVASIEIQLNPQECTSSSCKLLVVGRQISSPIEVKQLKAMWTAVEADPDSLVLSETVKIRIHDDGTLSTTPQLTTTQVADLVLLLMKSQSRREENKLTIDEQEQLKTARVLHASDWPCWEEYASRMRKLLRERKKRT</sequence>
<dbReference type="EMBL" id="NCKW01017174">
    <property type="protein sequence ID" value="POM59404.1"/>
    <property type="molecule type" value="Genomic_DNA"/>
</dbReference>
<accession>A0A2P4X1J2</accession>
<feature type="domain" description="MSP" evidence="1">
    <location>
        <begin position="1"/>
        <end position="114"/>
    </location>
</feature>
<keyword evidence="3" id="KW-1185">Reference proteome</keyword>
<evidence type="ECO:0000313" key="3">
    <source>
        <dbReference type="Proteomes" id="UP000237271"/>
    </source>
</evidence>
<dbReference type="Pfam" id="PF00635">
    <property type="entry name" value="Motile_Sperm"/>
    <property type="match status" value="1"/>
</dbReference>
<dbReference type="InterPro" id="IPR008962">
    <property type="entry name" value="PapD-like_sf"/>
</dbReference>
<dbReference type="Proteomes" id="UP000237271">
    <property type="component" value="Unassembled WGS sequence"/>
</dbReference>
<dbReference type="InterPro" id="IPR013783">
    <property type="entry name" value="Ig-like_fold"/>
</dbReference>
<name>A0A2P4X1J2_9STRA</name>